<sequence length="117" mass="13021">MHFDEKDLSYSPIKRMSALPSLIDFPCSGPGKHTAVLAQRNPRLRSEISNNGCLYFCIGQSLLVSEDFQPIFVSQFDKQDGFSGRGEHRETAETHVYLGASPSPPPPLTFRKPLKAL</sequence>
<keyword evidence="3" id="KW-1185">Reference proteome</keyword>
<dbReference type="Proteomes" id="UP001519460">
    <property type="component" value="Unassembled WGS sequence"/>
</dbReference>
<feature type="region of interest" description="Disordered" evidence="1">
    <location>
        <begin position="94"/>
        <end position="117"/>
    </location>
</feature>
<evidence type="ECO:0000313" key="3">
    <source>
        <dbReference type="Proteomes" id="UP001519460"/>
    </source>
</evidence>
<proteinExistence type="predicted"/>
<protein>
    <submittedName>
        <fullName evidence="2">Uncharacterized protein</fullName>
    </submittedName>
</protein>
<dbReference type="AlphaFoldDB" id="A0ABD0JDZ8"/>
<reference evidence="2 3" key="1">
    <citation type="journal article" date="2023" name="Sci. Data">
        <title>Genome assembly of the Korean intertidal mud-creeper Batillaria attramentaria.</title>
        <authorList>
            <person name="Patra A.K."/>
            <person name="Ho P.T."/>
            <person name="Jun S."/>
            <person name="Lee S.J."/>
            <person name="Kim Y."/>
            <person name="Won Y.J."/>
        </authorList>
    </citation>
    <scope>NUCLEOTIDE SEQUENCE [LARGE SCALE GENOMIC DNA]</scope>
    <source>
        <strain evidence="2">Wonlab-2016</strain>
    </source>
</reference>
<organism evidence="2 3">
    <name type="scientific">Batillaria attramentaria</name>
    <dbReference type="NCBI Taxonomy" id="370345"/>
    <lineage>
        <taxon>Eukaryota</taxon>
        <taxon>Metazoa</taxon>
        <taxon>Spiralia</taxon>
        <taxon>Lophotrochozoa</taxon>
        <taxon>Mollusca</taxon>
        <taxon>Gastropoda</taxon>
        <taxon>Caenogastropoda</taxon>
        <taxon>Sorbeoconcha</taxon>
        <taxon>Cerithioidea</taxon>
        <taxon>Batillariidae</taxon>
        <taxon>Batillaria</taxon>
    </lineage>
</organism>
<evidence type="ECO:0000313" key="2">
    <source>
        <dbReference type="EMBL" id="KAK7471668.1"/>
    </source>
</evidence>
<dbReference type="EMBL" id="JACVVK020000483">
    <property type="protein sequence ID" value="KAK7471668.1"/>
    <property type="molecule type" value="Genomic_DNA"/>
</dbReference>
<gene>
    <name evidence="2" type="ORF">BaRGS_00035681</name>
</gene>
<comment type="caution">
    <text evidence="2">The sequence shown here is derived from an EMBL/GenBank/DDBJ whole genome shotgun (WGS) entry which is preliminary data.</text>
</comment>
<accession>A0ABD0JDZ8</accession>
<evidence type="ECO:0000256" key="1">
    <source>
        <dbReference type="SAM" id="MobiDB-lite"/>
    </source>
</evidence>
<name>A0ABD0JDZ8_9CAEN</name>